<name>A0A0M3WNV5_9ABAC</name>
<protein>
    <submittedName>
        <fullName evidence="2">Uncharacterized protein</fullName>
    </submittedName>
</protein>
<dbReference type="InterPro" id="IPR009657">
    <property type="entry name" value="Protein_Ac34"/>
</dbReference>
<accession>A0A0M3WNV5</accession>
<feature type="region of interest" description="Disordered" evidence="1">
    <location>
        <begin position="178"/>
        <end position="205"/>
    </location>
</feature>
<keyword evidence="3" id="KW-1185">Reference proteome</keyword>
<gene>
    <name evidence="2" type="primary">PeluOrf-29</name>
</gene>
<dbReference type="GeneID" id="26039995"/>
<dbReference type="KEGG" id="vg:26039995"/>
<evidence type="ECO:0000256" key="1">
    <source>
        <dbReference type="SAM" id="MobiDB-lite"/>
    </source>
</evidence>
<dbReference type="OrthoDB" id="16007at10239"/>
<dbReference type="Proteomes" id="UP000204667">
    <property type="component" value="Segment"/>
</dbReference>
<reference evidence="2 3" key="1">
    <citation type="journal article" date="2016" name="Sci. Rep.">
        <title>Genome sequence of Perigonia lusca single nucleopolyhedrovirus: insights into the evolution of a nucleotide metabolism enzyme in the family Baculoviridae.</title>
        <authorList>
            <person name="Ardisson-Araujo D.M."/>
            <person name="Lima R.N."/>
            <person name="Melo F.L."/>
            <person name="Clem R.J."/>
            <person name="Huang N."/>
            <person name="Bao S.N."/>
            <person name="Sosa-Gomez D.R."/>
            <person name="Ribeiro B.M."/>
        </authorList>
    </citation>
    <scope>NUCLEOTIDE SEQUENCE [LARGE SCALE GENOMIC DNA]</scope>
</reference>
<sequence>MQATEEFRRDLRQLTVQITNTNRHSSEKNTLGDVLQQMSKEGKLLLGRDDNFDDVPHLCEETRLYLNALQTEKLYKCRKCYHKNDADRCWFHKKYIFDKDRNEQRDEYVKFLYSEMGIVSFVELYYSFLQLDMWKYVAKEVLKDLCGYENIKSLLNSYNHNADDDVDIALCESMDYDEDTTAQSPKTNSSAQSPPPPPPPLPPLC</sequence>
<dbReference type="RefSeq" id="YP_009165629.1">
    <property type="nucleotide sequence ID" value="NC_027923.1"/>
</dbReference>
<proteinExistence type="predicted"/>
<evidence type="ECO:0000313" key="2">
    <source>
        <dbReference type="EMBL" id="AKN80565.1"/>
    </source>
</evidence>
<evidence type="ECO:0000313" key="3">
    <source>
        <dbReference type="Proteomes" id="UP000204667"/>
    </source>
</evidence>
<organism evidence="2 3">
    <name type="scientific">Perigonia lusca single nucleopolyhedrovirus</name>
    <dbReference type="NCBI Taxonomy" id="1675865"/>
    <lineage>
        <taxon>Viruses</taxon>
        <taxon>Viruses incertae sedis</taxon>
        <taxon>Naldaviricetes</taxon>
        <taxon>Lefavirales</taxon>
        <taxon>Baculoviridae</taxon>
        <taxon>Alphabaculovirus</taxon>
        <taxon>Alphabaculovirus peluscae</taxon>
        <taxon>Perigonia lusca nucleopolyhedrovirus</taxon>
    </lineage>
</organism>
<dbReference type="EMBL" id="KM596836">
    <property type="protein sequence ID" value="AKN80565.1"/>
    <property type="molecule type" value="Genomic_DNA"/>
</dbReference>
<dbReference type="Pfam" id="PF06851">
    <property type="entry name" value="DUF1247"/>
    <property type="match status" value="1"/>
</dbReference>
<feature type="compositionally biased region" description="Polar residues" evidence="1">
    <location>
        <begin position="181"/>
        <end position="192"/>
    </location>
</feature>
<feature type="compositionally biased region" description="Pro residues" evidence="1">
    <location>
        <begin position="193"/>
        <end position="205"/>
    </location>
</feature>